<evidence type="ECO:0000256" key="4">
    <source>
        <dbReference type="ARBA" id="ARBA00022692"/>
    </source>
</evidence>
<feature type="transmembrane region" description="Helical" evidence="7">
    <location>
        <begin position="153"/>
        <end position="174"/>
    </location>
</feature>
<keyword evidence="6 7" id="KW-0472">Membrane</keyword>
<dbReference type="GO" id="GO:0016746">
    <property type="term" value="F:acyltransferase activity"/>
    <property type="evidence" value="ECO:0007669"/>
    <property type="project" value="UniProtKB-KW"/>
</dbReference>
<keyword evidence="8" id="KW-0808">Transferase</keyword>
<keyword evidence="5 7" id="KW-1133">Transmembrane helix</keyword>
<keyword evidence="8" id="KW-0012">Acyltransferase</keyword>
<evidence type="ECO:0000256" key="1">
    <source>
        <dbReference type="ARBA" id="ARBA00004651"/>
    </source>
</evidence>
<dbReference type="Pfam" id="PF07690">
    <property type="entry name" value="MFS_1"/>
    <property type="match status" value="1"/>
</dbReference>
<comment type="caution">
    <text evidence="8">The sequence shown here is derived from an EMBL/GenBank/DDBJ whole genome shotgun (WGS) entry which is preliminary data.</text>
</comment>
<feature type="transmembrane region" description="Helical" evidence="7">
    <location>
        <begin position="341"/>
        <end position="363"/>
    </location>
</feature>
<accession>A0A1V1P2P8</accession>
<dbReference type="GO" id="GO:0005886">
    <property type="term" value="C:plasma membrane"/>
    <property type="evidence" value="ECO:0007669"/>
    <property type="project" value="UniProtKB-SubCell"/>
</dbReference>
<dbReference type="InterPro" id="IPR036259">
    <property type="entry name" value="MFS_trans_sf"/>
</dbReference>
<name>A0A1V1P2P8_9BACT</name>
<keyword evidence="3" id="KW-1003">Cell membrane</keyword>
<organism evidence="8 9">
    <name type="scientific">Candidatus Magnetoglobus multicellularis str. Araruama</name>
    <dbReference type="NCBI Taxonomy" id="890399"/>
    <lineage>
        <taxon>Bacteria</taxon>
        <taxon>Pseudomonadati</taxon>
        <taxon>Thermodesulfobacteriota</taxon>
        <taxon>Desulfobacteria</taxon>
        <taxon>Desulfobacterales</taxon>
        <taxon>Desulfobacteraceae</taxon>
        <taxon>Candidatus Magnetoglobus</taxon>
    </lineage>
</organism>
<protein>
    <submittedName>
        <fullName evidence="8">Phospholipid/glycerol acyltransferase</fullName>
    </submittedName>
</protein>
<dbReference type="Proteomes" id="UP000189670">
    <property type="component" value="Unassembled WGS sequence"/>
</dbReference>
<dbReference type="Gene3D" id="1.20.1250.20">
    <property type="entry name" value="MFS general substrate transporter like domains"/>
    <property type="match status" value="1"/>
</dbReference>
<feature type="transmembrane region" description="Helical" evidence="7">
    <location>
        <begin position="300"/>
        <end position="321"/>
    </location>
</feature>
<dbReference type="EMBL" id="ATBP01000721">
    <property type="protein sequence ID" value="ETR69162.1"/>
    <property type="molecule type" value="Genomic_DNA"/>
</dbReference>
<feature type="transmembrane region" description="Helical" evidence="7">
    <location>
        <begin position="375"/>
        <end position="399"/>
    </location>
</feature>
<feature type="transmembrane region" description="Helical" evidence="7">
    <location>
        <begin position="405"/>
        <end position="425"/>
    </location>
</feature>
<keyword evidence="4 7" id="KW-0812">Transmembrane</keyword>
<evidence type="ECO:0000256" key="3">
    <source>
        <dbReference type="ARBA" id="ARBA00022475"/>
    </source>
</evidence>
<feature type="transmembrane region" description="Helical" evidence="7">
    <location>
        <begin position="21"/>
        <end position="46"/>
    </location>
</feature>
<evidence type="ECO:0000313" key="9">
    <source>
        <dbReference type="Proteomes" id="UP000189670"/>
    </source>
</evidence>
<dbReference type="InterPro" id="IPR011701">
    <property type="entry name" value="MFS"/>
</dbReference>
<evidence type="ECO:0000256" key="5">
    <source>
        <dbReference type="ARBA" id="ARBA00022989"/>
    </source>
</evidence>
<dbReference type="SUPFAM" id="SSF103473">
    <property type="entry name" value="MFS general substrate transporter"/>
    <property type="match status" value="1"/>
</dbReference>
<evidence type="ECO:0000256" key="7">
    <source>
        <dbReference type="SAM" id="Phobius"/>
    </source>
</evidence>
<keyword evidence="2" id="KW-0813">Transport</keyword>
<feature type="transmembrane region" description="Helical" evidence="7">
    <location>
        <begin position="99"/>
        <end position="123"/>
    </location>
</feature>
<reference evidence="9" key="1">
    <citation type="submission" date="2012-11" db="EMBL/GenBank/DDBJ databases">
        <authorList>
            <person name="Lucero-Rivera Y.E."/>
            <person name="Tovar-Ramirez D."/>
        </authorList>
    </citation>
    <scope>NUCLEOTIDE SEQUENCE [LARGE SCALE GENOMIC DNA]</scope>
    <source>
        <strain evidence="9">Araruama</strain>
    </source>
</reference>
<proteinExistence type="predicted"/>
<feature type="transmembrane region" description="Helical" evidence="7">
    <location>
        <begin position="181"/>
        <end position="201"/>
    </location>
</feature>
<gene>
    <name evidence="8" type="ORF">OMM_04112</name>
</gene>
<dbReference type="GO" id="GO:0022857">
    <property type="term" value="F:transmembrane transporter activity"/>
    <property type="evidence" value="ECO:0007669"/>
    <property type="project" value="InterPro"/>
</dbReference>
<dbReference type="PANTHER" id="PTHR43266">
    <property type="entry name" value="MACROLIDE-EFFLUX PROTEIN"/>
    <property type="match status" value="1"/>
</dbReference>
<dbReference type="AlphaFoldDB" id="A0A1V1P2P8"/>
<dbReference type="PANTHER" id="PTHR43266:SF2">
    <property type="entry name" value="MAJOR FACILITATOR SUPERFAMILY (MFS) PROFILE DOMAIN-CONTAINING PROTEIN"/>
    <property type="match status" value="1"/>
</dbReference>
<comment type="subcellular location">
    <subcellularLocation>
        <location evidence="1">Cell membrane</location>
        <topology evidence="1">Multi-pass membrane protein</topology>
    </subcellularLocation>
</comment>
<evidence type="ECO:0000256" key="2">
    <source>
        <dbReference type="ARBA" id="ARBA00022448"/>
    </source>
</evidence>
<evidence type="ECO:0000256" key="6">
    <source>
        <dbReference type="ARBA" id="ARBA00023136"/>
    </source>
</evidence>
<dbReference type="CDD" id="cd06173">
    <property type="entry name" value="MFS_MefA_like"/>
    <property type="match status" value="1"/>
</dbReference>
<evidence type="ECO:0000313" key="8">
    <source>
        <dbReference type="EMBL" id="ETR69162.1"/>
    </source>
</evidence>
<feature type="transmembrane region" description="Helical" evidence="7">
    <location>
        <begin position="269"/>
        <end position="288"/>
    </location>
</feature>
<feature type="transmembrane region" description="Helical" evidence="7">
    <location>
        <begin position="58"/>
        <end position="78"/>
    </location>
</feature>
<sequence>MDPSPKKVNQLRLLFKKRFAGFFWTQFLTAFNDNVYKNALIIYVSFYSLDNLYFNPNTLINLGAGLFILPFFLFSAFSGQLSDKYEKSGLIRKVKIGEMCIMALVCIGFLIGSLTLLYAVLFLTGMQSTFFSPAKYSIIPQHLNDDELVGGNALVEMGTFAAILFGTMTGGILIQTHHGKTALSIGVFLIALIGWLTSLTIPKASPADPNLKFQWNLIKQSVNTIGFAKRDPTIYRCVWGISWFWFLGGAFLTQIPNYTRTVLMGDESVATFCLTLFSLGIGVGSLLCEKLSNHRVDLGLTTFGVLGLCIFGTDIAFAYTAPGDQVMSLLAFLRSDGSFRIVFDFFMYSVFGGFYIVPLYAYIQRNTPFEIRSRVIAATNIYNAMLMVSAAVLGMIYLGYLDHSIPSFFLLLSGLSVLFFSFLFYMEPGFVIAFRDWVKNKLGKK</sequence>